<dbReference type="EMBL" id="BIXY01000058">
    <property type="protein sequence ID" value="GCF10044.1"/>
    <property type="molecule type" value="Genomic_DNA"/>
</dbReference>
<gene>
    <name evidence="1" type="ORF">KDI_36080</name>
</gene>
<accession>A0A5A5TGH8</accession>
<dbReference type="Proteomes" id="UP000322530">
    <property type="component" value="Unassembled WGS sequence"/>
</dbReference>
<evidence type="ECO:0000313" key="2">
    <source>
        <dbReference type="Proteomes" id="UP000322530"/>
    </source>
</evidence>
<evidence type="ECO:0000313" key="1">
    <source>
        <dbReference type="EMBL" id="GCF10044.1"/>
    </source>
</evidence>
<name>A0A5A5TGH8_9CHLR</name>
<proteinExistence type="predicted"/>
<dbReference type="AlphaFoldDB" id="A0A5A5TGH8"/>
<organism evidence="1 2">
    <name type="scientific">Dictyobacter arantiisoli</name>
    <dbReference type="NCBI Taxonomy" id="2014874"/>
    <lineage>
        <taxon>Bacteria</taxon>
        <taxon>Bacillati</taxon>
        <taxon>Chloroflexota</taxon>
        <taxon>Ktedonobacteria</taxon>
        <taxon>Ktedonobacterales</taxon>
        <taxon>Dictyobacteraceae</taxon>
        <taxon>Dictyobacter</taxon>
    </lineage>
</organism>
<sequence length="100" mass="11757">MCNLCRESVSARLYITIRAKIIAERVEDSGFFRRLDDAKSGPKQYFFARWLKSNVDVEALCMFIFWMDGELKRLTLRIMVLDELKKEAKRFFSIASPLIV</sequence>
<keyword evidence="2" id="KW-1185">Reference proteome</keyword>
<comment type="caution">
    <text evidence="1">The sequence shown here is derived from an EMBL/GenBank/DDBJ whole genome shotgun (WGS) entry which is preliminary data.</text>
</comment>
<protein>
    <submittedName>
        <fullName evidence="1">Uncharacterized protein</fullName>
    </submittedName>
</protein>
<reference evidence="1 2" key="1">
    <citation type="submission" date="2019-01" db="EMBL/GenBank/DDBJ databases">
        <title>Draft genome sequence of Dictyobacter sp. Uno17.</title>
        <authorList>
            <person name="Wang C.M."/>
            <person name="Zheng Y."/>
            <person name="Sakai Y."/>
            <person name="Abe K."/>
            <person name="Yokota A."/>
            <person name="Yabe S."/>
        </authorList>
    </citation>
    <scope>NUCLEOTIDE SEQUENCE [LARGE SCALE GENOMIC DNA]</scope>
    <source>
        <strain evidence="1 2">Uno17</strain>
    </source>
</reference>